<dbReference type="RefSeq" id="WP_128982740.1">
    <property type="nucleotide sequence ID" value="NZ_PDKJ01000014.1"/>
</dbReference>
<dbReference type="Gene3D" id="3.40.50.300">
    <property type="entry name" value="P-loop containing nucleotide triphosphate hydrolases"/>
    <property type="match status" value="2"/>
</dbReference>
<dbReference type="InterPro" id="IPR027417">
    <property type="entry name" value="P-loop_NTPase"/>
</dbReference>
<name>A0A4Q0Y8C8_9BACT</name>
<evidence type="ECO:0000313" key="4">
    <source>
        <dbReference type="EMBL" id="RXJ66492.1"/>
    </source>
</evidence>
<dbReference type="SUPFAM" id="SSF52540">
    <property type="entry name" value="P-loop containing nucleoside triphosphate hydrolases"/>
    <property type="match status" value="2"/>
</dbReference>
<dbReference type="PANTHER" id="PTHR43038:SF3">
    <property type="entry name" value="ABC TRANSPORTER G FAMILY MEMBER 20 ISOFORM X1"/>
    <property type="match status" value="1"/>
</dbReference>
<comment type="caution">
    <text evidence="4">The sequence shown here is derived from an EMBL/GenBank/DDBJ whole genome shotgun (WGS) entry which is preliminary data.</text>
</comment>
<dbReference type="Pfam" id="PF00005">
    <property type="entry name" value="ABC_tran"/>
    <property type="match status" value="2"/>
</dbReference>
<dbReference type="InterPro" id="IPR003439">
    <property type="entry name" value="ABC_transporter-like_ATP-bd"/>
</dbReference>
<feature type="domain" description="ABC transporter" evidence="3">
    <location>
        <begin position="4"/>
        <end position="233"/>
    </location>
</feature>
<dbReference type="InterPro" id="IPR017871">
    <property type="entry name" value="ABC_transporter-like_CS"/>
</dbReference>
<evidence type="ECO:0000256" key="1">
    <source>
        <dbReference type="ARBA" id="ARBA00022741"/>
    </source>
</evidence>
<dbReference type="EMBL" id="PDKJ01000014">
    <property type="protein sequence ID" value="RXJ66492.1"/>
    <property type="molecule type" value="Genomic_DNA"/>
</dbReference>
<evidence type="ECO:0000313" key="5">
    <source>
        <dbReference type="Proteomes" id="UP000290172"/>
    </source>
</evidence>
<dbReference type="PROSITE" id="PS50893">
    <property type="entry name" value="ABC_TRANSPORTER_2"/>
    <property type="match status" value="2"/>
</dbReference>
<dbReference type="AlphaFoldDB" id="A0A4Q0Y8C8"/>
<dbReference type="Proteomes" id="UP000290172">
    <property type="component" value="Unassembled WGS sequence"/>
</dbReference>
<dbReference type="SMART" id="SM00382">
    <property type="entry name" value="AAA"/>
    <property type="match status" value="2"/>
</dbReference>
<dbReference type="InterPro" id="IPR003593">
    <property type="entry name" value="AAA+_ATPase"/>
</dbReference>
<organism evidence="4 5">
    <name type="scientific">Halarcobacter ebronensis</name>
    <dbReference type="NCBI Taxonomy" id="1462615"/>
    <lineage>
        <taxon>Bacteria</taxon>
        <taxon>Pseudomonadati</taxon>
        <taxon>Campylobacterota</taxon>
        <taxon>Epsilonproteobacteria</taxon>
        <taxon>Campylobacterales</taxon>
        <taxon>Arcobacteraceae</taxon>
        <taxon>Halarcobacter</taxon>
    </lineage>
</organism>
<protein>
    <submittedName>
        <fullName evidence="4">Multidrug ABC transporter ATP-binding protein</fullName>
    </submittedName>
</protein>
<evidence type="ECO:0000256" key="2">
    <source>
        <dbReference type="ARBA" id="ARBA00022840"/>
    </source>
</evidence>
<proteinExistence type="predicted"/>
<dbReference type="GO" id="GO:0016887">
    <property type="term" value="F:ATP hydrolysis activity"/>
    <property type="evidence" value="ECO:0007669"/>
    <property type="project" value="InterPro"/>
</dbReference>
<feature type="domain" description="ABC transporter" evidence="3">
    <location>
        <begin position="325"/>
        <end position="554"/>
    </location>
</feature>
<gene>
    <name evidence="4" type="ORF">CRV08_12805</name>
</gene>
<dbReference type="PROSITE" id="PS00211">
    <property type="entry name" value="ABC_TRANSPORTER_1"/>
    <property type="match status" value="1"/>
</dbReference>
<dbReference type="GO" id="GO:0005524">
    <property type="term" value="F:ATP binding"/>
    <property type="evidence" value="ECO:0007669"/>
    <property type="project" value="UniProtKB-KW"/>
</dbReference>
<dbReference type="CDD" id="cd03230">
    <property type="entry name" value="ABC_DR_subfamily_A"/>
    <property type="match status" value="1"/>
</dbReference>
<keyword evidence="2 4" id="KW-0067">ATP-binding</keyword>
<sequence>MALVVAKNISKSFGKSKAISNLSLEINKGKITGLVGPDGAGKTTLIRLMTGLLDLDEGELEVLELKLPNEASKVQEQIGYMPQKFGLYEDLSVLENLKLYANLQSIEKSKQQSRIEELLEFINLKDFKSFLAKDLSGGMKQKLGLACALIKKPKLLLLDEPGVGVDPISRKELWAIVDKLISDGVGVVWSTAYLDEAAICDEVILLNEGEILFSGEPKNLSNTMEGKIFKVVGRIKDKRKTLRLALQNTHIKDGVILGDSIKLICDKKENLPKLEDLEANECKYEPMKPNFEDGFMNILKGEFNGESKLAKQMGELEKSDSKYLIEAENLTKSFGSFKATDSVNFQIEAGEIFGFLGPNGAGKSTTFKMLCGLLKPTSGTAQVLGMSLEKSSYKARKKIGYMSQKFSLYGDISVYENLKFFAGVYGLKGKKRSDKINNMIEIFELEKYKRTASKDLPLGYKQRLSLACAVMHDPVVLFLDEPTSGIDPQTRREFWNHIYAMVQKGMTIMVTTHFMDEAEYCDRIALIYKGKAIALDTPHNLISQIGEDATMEEAFIELIKREDND</sequence>
<evidence type="ECO:0000259" key="3">
    <source>
        <dbReference type="PROSITE" id="PS50893"/>
    </source>
</evidence>
<dbReference type="PANTHER" id="PTHR43038">
    <property type="entry name" value="ATP-BINDING CASSETTE, SUB-FAMILY H, MEMBER 1"/>
    <property type="match status" value="1"/>
</dbReference>
<keyword evidence="1" id="KW-0547">Nucleotide-binding</keyword>
<accession>A0A4Q0Y8C8</accession>
<reference evidence="4 5" key="1">
    <citation type="submission" date="2017-10" db="EMBL/GenBank/DDBJ databases">
        <title>Genomics of the genus Arcobacter.</title>
        <authorList>
            <person name="Perez-Cataluna A."/>
            <person name="Figueras M.J."/>
        </authorList>
    </citation>
    <scope>NUCLEOTIDE SEQUENCE [LARGE SCALE GENOMIC DNA]</scope>
    <source>
        <strain evidence="4 5">CECT 8993</strain>
    </source>
</reference>